<dbReference type="InterPro" id="IPR051212">
    <property type="entry name" value="Type-I_RE_S_subunit"/>
</dbReference>
<gene>
    <name evidence="6" type="ORF">FYJ35_11665</name>
</gene>
<dbReference type="PANTHER" id="PTHR43140:SF1">
    <property type="entry name" value="TYPE I RESTRICTION ENZYME ECOKI SPECIFICITY SUBUNIT"/>
    <property type="match status" value="1"/>
</dbReference>
<keyword evidence="7" id="KW-1185">Reference proteome</keyword>
<protein>
    <recommendedName>
        <fullName evidence="5">Type I restriction modification DNA specificity domain-containing protein</fullName>
    </recommendedName>
</protein>
<sequence length="308" mass="35642">MLPELSQYGHANKAVKGFTLNNSSISNMLVPLPPLQEQFRIVQKLELLAPFVKQYKSVSEKLDKLNVDFPDQMTKSILQMAVEGKLVEQRPEEGTGEELFRKIQEEKAKLIKEGKIKKQKPLAEITDDEKPFDIPDSWTWIRLKDLGEFSSGKTPSMSDVRNWQNGRVSWITSKDMKNKYLSISQMLISEYAASEMRLYPPNTMLMVVRSGILKRMLPVSILTANSTINQDIKAFSLYYPDICEYIYVVLKGMETYILQTYRKQVTTVDSLRFEDFQNMPIPIPPEQEQRRIILKLNTILPEIEQLNK</sequence>
<evidence type="ECO:0000256" key="3">
    <source>
        <dbReference type="ARBA" id="ARBA00023125"/>
    </source>
</evidence>
<evidence type="ECO:0000256" key="1">
    <source>
        <dbReference type="ARBA" id="ARBA00010923"/>
    </source>
</evidence>
<dbReference type="InterPro" id="IPR044946">
    <property type="entry name" value="Restrct_endonuc_typeI_TRD_sf"/>
</dbReference>
<comment type="similarity">
    <text evidence="1">Belongs to the type-I restriction system S methylase family.</text>
</comment>
<evidence type="ECO:0000259" key="5">
    <source>
        <dbReference type="Pfam" id="PF01420"/>
    </source>
</evidence>
<organism evidence="6 7">
    <name type="scientific">Porcincola intestinalis</name>
    <dbReference type="NCBI Taxonomy" id="2606632"/>
    <lineage>
        <taxon>Bacteria</taxon>
        <taxon>Bacillati</taxon>
        <taxon>Bacillota</taxon>
        <taxon>Clostridia</taxon>
        <taxon>Lachnospirales</taxon>
        <taxon>Lachnospiraceae</taxon>
        <taxon>Porcincola</taxon>
    </lineage>
</organism>
<evidence type="ECO:0000256" key="4">
    <source>
        <dbReference type="ARBA" id="ARBA00038652"/>
    </source>
</evidence>
<name>A0A6L5X5L7_9FIRM</name>
<evidence type="ECO:0000313" key="7">
    <source>
        <dbReference type="Proteomes" id="UP000481852"/>
    </source>
</evidence>
<keyword evidence="2" id="KW-0680">Restriction system</keyword>
<dbReference type="InterPro" id="IPR000055">
    <property type="entry name" value="Restrct_endonuc_typeI_TRD"/>
</dbReference>
<dbReference type="GO" id="GO:0003677">
    <property type="term" value="F:DNA binding"/>
    <property type="evidence" value="ECO:0007669"/>
    <property type="project" value="UniProtKB-KW"/>
</dbReference>
<dbReference type="Pfam" id="PF01420">
    <property type="entry name" value="Methylase_S"/>
    <property type="match status" value="1"/>
</dbReference>
<dbReference type="EMBL" id="VULZ01000014">
    <property type="protein sequence ID" value="MSS15679.1"/>
    <property type="molecule type" value="Genomic_DNA"/>
</dbReference>
<reference evidence="6 7" key="1">
    <citation type="submission" date="2019-08" db="EMBL/GenBank/DDBJ databases">
        <title>In-depth cultivation of the pig gut microbiome towards novel bacterial diversity and tailored functional studies.</title>
        <authorList>
            <person name="Wylensek D."/>
            <person name="Hitch T.C.A."/>
            <person name="Clavel T."/>
        </authorList>
    </citation>
    <scope>NUCLEOTIDE SEQUENCE [LARGE SCALE GENOMIC DNA]</scope>
    <source>
        <strain evidence="6 7">Oil+RF-744-WCA-WT-11</strain>
    </source>
</reference>
<dbReference type="PANTHER" id="PTHR43140">
    <property type="entry name" value="TYPE-1 RESTRICTION ENZYME ECOKI SPECIFICITY PROTEIN"/>
    <property type="match status" value="1"/>
</dbReference>
<comment type="caution">
    <text evidence="6">The sequence shown here is derived from an EMBL/GenBank/DDBJ whole genome shotgun (WGS) entry which is preliminary data.</text>
</comment>
<dbReference type="GO" id="GO:0009307">
    <property type="term" value="P:DNA restriction-modification system"/>
    <property type="evidence" value="ECO:0007669"/>
    <property type="project" value="UniProtKB-KW"/>
</dbReference>
<proteinExistence type="inferred from homology"/>
<keyword evidence="3" id="KW-0238">DNA-binding</keyword>
<comment type="subunit">
    <text evidence="4">The methyltransferase is composed of M and S polypeptides.</text>
</comment>
<feature type="domain" description="Type I restriction modification DNA specificity" evidence="5">
    <location>
        <begin position="135"/>
        <end position="303"/>
    </location>
</feature>
<dbReference type="SUPFAM" id="SSF116734">
    <property type="entry name" value="DNA methylase specificity domain"/>
    <property type="match status" value="2"/>
</dbReference>
<evidence type="ECO:0000256" key="2">
    <source>
        <dbReference type="ARBA" id="ARBA00022747"/>
    </source>
</evidence>
<accession>A0A6L5X5L7</accession>
<dbReference type="AlphaFoldDB" id="A0A6L5X5L7"/>
<evidence type="ECO:0000313" key="6">
    <source>
        <dbReference type="EMBL" id="MSS15679.1"/>
    </source>
</evidence>
<dbReference type="Proteomes" id="UP000481852">
    <property type="component" value="Unassembled WGS sequence"/>
</dbReference>
<dbReference type="Gene3D" id="3.90.220.20">
    <property type="entry name" value="DNA methylase specificity domains"/>
    <property type="match status" value="2"/>
</dbReference>
<dbReference type="CDD" id="cd17249">
    <property type="entry name" value="RMtype1_S_EcoR124I-TRD2-CR2_like"/>
    <property type="match status" value="1"/>
</dbReference>